<sequence>MATNGVNGAHSRSAASEKNPSYLPPRFEIRRLEEKHIPWASAVVIHSNMYCSPVWPVCYPEKQTQRALDGFKAADYLVRHQVESGMSFGVFDTEYKFKRPESEATEGAVYWDDISPDATQQEMLDAMDNPLATVALAYDGINALDMEKLMPLIAVLPLFGMLYGILHVLDTRPEESHTPTGPKQFLMRNATSTRQDYEGFGLMRKLANFLMREAKLEGFKAINIECLHDAVAHTWSHPPEPFKAELICKFKLDEWEDKDEKTGEVTHPFKPATQVASKIQVNL</sequence>
<dbReference type="EMBL" id="ML978122">
    <property type="protein sequence ID" value="KAF2103505.1"/>
    <property type="molecule type" value="Genomic_DNA"/>
</dbReference>
<dbReference type="Gene3D" id="3.40.630.30">
    <property type="match status" value="1"/>
</dbReference>
<accession>A0A9P4IL33</accession>
<comment type="caution">
    <text evidence="1">The sequence shown here is derived from an EMBL/GenBank/DDBJ whole genome shotgun (WGS) entry which is preliminary data.</text>
</comment>
<reference evidence="1" key="1">
    <citation type="journal article" date="2020" name="Stud. Mycol.">
        <title>101 Dothideomycetes genomes: a test case for predicting lifestyles and emergence of pathogens.</title>
        <authorList>
            <person name="Haridas S."/>
            <person name="Albert R."/>
            <person name="Binder M."/>
            <person name="Bloem J."/>
            <person name="Labutti K."/>
            <person name="Salamov A."/>
            <person name="Andreopoulos B."/>
            <person name="Baker S."/>
            <person name="Barry K."/>
            <person name="Bills G."/>
            <person name="Bluhm B."/>
            <person name="Cannon C."/>
            <person name="Castanera R."/>
            <person name="Culley D."/>
            <person name="Daum C."/>
            <person name="Ezra D."/>
            <person name="Gonzalez J."/>
            <person name="Henrissat B."/>
            <person name="Kuo A."/>
            <person name="Liang C."/>
            <person name="Lipzen A."/>
            <person name="Lutzoni F."/>
            <person name="Magnuson J."/>
            <person name="Mondo S."/>
            <person name="Nolan M."/>
            <person name="Ohm R."/>
            <person name="Pangilinan J."/>
            <person name="Park H.-J."/>
            <person name="Ramirez L."/>
            <person name="Alfaro M."/>
            <person name="Sun H."/>
            <person name="Tritt A."/>
            <person name="Yoshinaga Y."/>
            <person name="Zwiers L.-H."/>
            <person name="Turgeon B."/>
            <person name="Goodwin S."/>
            <person name="Spatafora J."/>
            <person name="Crous P."/>
            <person name="Grigoriev I."/>
        </authorList>
    </citation>
    <scope>NUCLEOTIDE SEQUENCE</scope>
    <source>
        <strain evidence="1">CBS 133067</strain>
    </source>
</reference>
<dbReference type="AlphaFoldDB" id="A0A9P4IL33"/>
<dbReference type="Proteomes" id="UP000799772">
    <property type="component" value="Unassembled WGS sequence"/>
</dbReference>
<protein>
    <submittedName>
        <fullName evidence="1">Uncharacterized protein</fullName>
    </submittedName>
</protein>
<name>A0A9P4IL33_9PEZI</name>
<evidence type="ECO:0000313" key="2">
    <source>
        <dbReference type="Proteomes" id="UP000799772"/>
    </source>
</evidence>
<organism evidence="1 2">
    <name type="scientific">Rhizodiscina lignyota</name>
    <dbReference type="NCBI Taxonomy" id="1504668"/>
    <lineage>
        <taxon>Eukaryota</taxon>
        <taxon>Fungi</taxon>
        <taxon>Dikarya</taxon>
        <taxon>Ascomycota</taxon>
        <taxon>Pezizomycotina</taxon>
        <taxon>Dothideomycetes</taxon>
        <taxon>Pleosporomycetidae</taxon>
        <taxon>Aulographales</taxon>
        <taxon>Rhizodiscinaceae</taxon>
        <taxon>Rhizodiscina</taxon>
    </lineage>
</organism>
<gene>
    <name evidence="1" type="ORF">NA57DRAFT_53023</name>
</gene>
<proteinExistence type="predicted"/>
<dbReference type="OrthoDB" id="5169850at2759"/>
<evidence type="ECO:0000313" key="1">
    <source>
        <dbReference type="EMBL" id="KAF2103505.1"/>
    </source>
</evidence>
<keyword evidence="2" id="KW-1185">Reference proteome</keyword>